<gene>
    <name evidence="2" type="ORF">B2A_15108</name>
</gene>
<name>T0ZD93_9ZZZZ</name>
<comment type="caution">
    <text evidence="2">The sequence shown here is derived from an EMBL/GenBank/DDBJ whole genome shotgun (WGS) entry which is preliminary data.</text>
</comment>
<reference evidence="2" key="1">
    <citation type="submission" date="2013-08" db="EMBL/GenBank/DDBJ databases">
        <authorList>
            <person name="Mendez C."/>
            <person name="Richter M."/>
            <person name="Ferrer M."/>
            <person name="Sanchez J."/>
        </authorList>
    </citation>
    <scope>NUCLEOTIDE SEQUENCE</scope>
</reference>
<protein>
    <submittedName>
        <fullName evidence="2">HMG-I and HMG-Y DNA-binding domain protein</fullName>
    </submittedName>
</protein>
<organism evidence="2">
    <name type="scientific">mine drainage metagenome</name>
    <dbReference type="NCBI Taxonomy" id="410659"/>
    <lineage>
        <taxon>unclassified sequences</taxon>
        <taxon>metagenomes</taxon>
        <taxon>ecological metagenomes</taxon>
    </lineage>
</organism>
<feature type="region of interest" description="Disordered" evidence="1">
    <location>
        <begin position="154"/>
        <end position="177"/>
    </location>
</feature>
<evidence type="ECO:0000313" key="2">
    <source>
        <dbReference type="EMBL" id="EQD27790.1"/>
    </source>
</evidence>
<keyword evidence="2" id="KW-0238">DNA-binding</keyword>
<dbReference type="GO" id="GO:0003677">
    <property type="term" value="F:DNA binding"/>
    <property type="evidence" value="ECO:0007669"/>
    <property type="project" value="UniProtKB-KW"/>
</dbReference>
<evidence type="ECO:0000256" key="1">
    <source>
        <dbReference type="SAM" id="MobiDB-lite"/>
    </source>
</evidence>
<proteinExistence type="predicted"/>
<dbReference type="AlphaFoldDB" id="T0ZD93"/>
<dbReference type="EMBL" id="AUZZ01010993">
    <property type="protein sequence ID" value="EQD27790.1"/>
    <property type="molecule type" value="Genomic_DNA"/>
</dbReference>
<sequence length="253" mass="29031">MILKEGDLIQYGQERVSLVRVLWITETGASVVTIEVEAPKALPVFVPMEQLEDDLQSERAKLLLEDAYQRYVAVGALKARSKAIRDRAWRLIERLVNDRPNIYVAHRRSALVQSVQECAAREGRAISHNTLYGYLRRYWQRGLTPNALLPDYTNCGGRGKERRSGKAKRGRPRQFGDDRGINITAEIRQVFRVAVARCYASDKKRKWNLLDTYEEGVKGFFFERTYDTETGRVVHLPNRVSVEAGGVPTFRQF</sequence>
<accession>T0ZD93</accession>
<feature type="non-terminal residue" evidence="2">
    <location>
        <position position="253"/>
    </location>
</feature>
<reference evidence="2" key="2">
    <citation type="journal article" date="2014" name="ISME J.">
        <title>Microbial stratification in low pH oxic and suboxic macroscopic growths along an acid mine drainage.</title>
        <authorList>
            <person name="Mendez-Garcia C."/>
            <person name="Mesa V."/>
            <person name="Sprenger R.R."/>
            <person name="Richter M."/>
            <person name="Diez M.S."/>
            <person name="Solano J."/>
            <person name="Bargiela R."/>
            <person name="Golyshina O.V."/>
            <person name="Manteca A."/>
            <person name="Ramos J.L."/>
            <person name="Gallego J.R."/>
            <person name="Llorente I."/>
            <person name="Martins Dos Santos V.A."/>
            <person name="Jensen O.N."/>
            <person name="Pelaez A.I."/>
            <person name="Sanchez J."/>
            <person name="Ferrer M."/>
        </authorList>
    </citation>
    <scope>NUCLEOTIDE SEQUENCE</scope>
</reference>